<dbReference type="Gene3D" id="3.30.900.10">
    <property type="entry name" value="HORMA domain"/>
    <property type="match status" value="1"/>
</dbReference>
<evidence type="ECO:0000313" key="8">
    <source>
        <dbReference type="EMBL" id="GJE92299.1"/>
    </source>
</evidence>
<dbReference type="Gene3D" id="3.30.40.10">
    <property type="entry name" value="Zinc/RING finger domain, C3HC4 (zinc finger)"/>
    <property type="match status" value="1"/>
</dbReference>
<feature type="compositionally biased region" description="Basic and acidic residues" evidence="6">
    <location>
        <begin position="827"/>
        <end position="848"/>
    </location>
</feature>
<dbReference type="PANTHER" id="PTHR48225">
    <property type="entry name" value="HORMA DOMAIN-CONTAINING PROTEIN 1"/>
    <property type="match status" value="1"/>
</dbReference>
<feature type="compositionally biased region" description="Basic and acidic residues" evidence="6">
    <location>
        <begin position="758"/>
        <end position="776"/>
    </location>
</feature>
<feature type="region of interest" description="Disordered" evidence="6">
    <location>
        <begin position="698"/>
        <end position="725"/>
    </location>
</feature>
<feature type="region of interest" description="Disordered" evidence="6">
    <location>
        <begin position="376"/>
        <end position="405"/>
    </location>
</feature>
<feature type="compositionally biased region" description="Basic and acidic residues" evidence="6">
    <location>
        <begin position="316"/>
        <end position="326"/>
    </location>
</feature>
<dbReference type="PANTHER" id="PTHR48225:SF7">
    <property type="entry name" value="MEIOSIS-SPECIFIC PROTEIN HOP1"/>
    <property type="match status" value="1"/>
</dbReference>
<dbReference type="GO" id="GO:0051598">
    <property type="term" value="P:meiotic recombination checkpoint signaling"/>
    <property type="evidence" value="ECO:0007669"/>
    <property type="project" value="TreeGrafter"/>
</dbReference>
<dbReference type="SUPFAM" id="SSF56019">
    <property type="entry name" value="The spindle assembly checkpoint protein mad2"/>
    <property type="match status" value="1"/>
</dbReference>
<evidence type="ECO:0000256" key="6">
    <source>
        <dbReference type="SAM" id="MobiDB-lite"/>
    </source>
</evidence>
<dbReference type="SUPFAM" id="SSF57903">
    <property type="entry name" value="FYVE/PHD zinc finger"/>
    <property type="match status" value="1"/>
</dbReference>
<name>A0A9P3GEK1_9APHY</name>
<organism evidence="8 9">
    <name type="scientific">Phanerochaete sordida</name>
    <dbReference type="NCBI Taxonomy" id="48140"/>
    <lineage>
        <taxon>Eukaryota</taxon>
        <taxon>Fungi</taxon>
        <taxon>Dikarya</taxon>
        <taxon>Basidiomycota</taxon>
        <taxon>Agaricomycotina</taxon>
        <taxon>Agaricomycetes</taxon>
        <taxon>Polyporales</taxon>
        <taxon>Phanerochaetaceae</taxon>
        <taxon>Phanerochaete</taxon>
    </lineage>
</organism>
<keyword evidence="9" id="KW-1185">Reference proteome</keyword>
<dbReference type="OrthoDB" id="1928087at2759"/>
<dbReference type="InterPro" id="IPR013083">
    <property type="entry name" value="Znf_RING/FYVE/PHD"/>
</dbReference>
<dbReference type="GO" id="GO:0005634">
    <property type="term" value="C:nucleus"/>
    <property type="evidence" value="ECO:0007669"/>
    <property type="project" value="UniProtKB-SubCell"/>
</dbReference>
<comment type="subcellular location">
    <subcellularLocation>
        <location evidence="2">Chromosome</location>
    </subcellularLocation>
    <subcellularLocation>
        <location evidence="1">Nucleus</location>
    </subcellularLocation>
</comment>
<feature type="compositionally biased region" description="Pro residues" evidence="6">
    <location>
        <begin position="785"/>
        <end position="798"/>
    </location>
</feature>
<reference evidence="8 9" key="1">
    <citation type="submission" date="2021-08" db="EMBL/GenBank/DDBJ databases">
        <title>Draft Genome Sequence of Phanerochaete sordida strain YK-624.</title>
        <authorList>
            <person name="Mori T."/>
            <person name="Dohra H."/>
            <person name="Suzuki T."/>
            <person name="Kawagishi H."/>
            <person name="Hirai H."/>
        </authorList>
    </citation>
    <scope>NUCLEOTIDE SEQUENCE [LARGE SCALE GENOMIC DNA]</scope>
    <source>
        <strain evidence="8 9">YK-624</strain>
    </source>
</reference>
<feature type="compositionally biased region" description="Polar residues" evidence="6">
    <location>
        <begin position="807"/>
        <end position="825"/>
    </location>
</feature>
<dbReference type="GO" id="GO:0005694">
    <property type="term" value="C:chromosome"/>
    <property type="evidence" value="ECO:0007669"/>
    <property type="project" value="UniProtKB-SubCell"/>
</dbReference>
<dbReference type="AlphaFoldDB" id="A0A9P3GEK1"/>
<evidence type="ECO:0000256" key="3">
    <source>
        <dbReference type="ARBA" id="ARBA00022454"/>
    </source>
</evidence>
<dbReference type="InterPro" id="IPR051294">
    <property type="entry name" value="HORMA_MeioticProgression"/>
</dbReference>
<evidence type="ECO:0000256" key="2">
    <source>
        <dbReference type="ARBA" id="ARBA00004286"/>
    </source>
</evidence>
<evidence type="ECO:0000313" key="9">
    <source>
        <dbReference type="Proteomes" id="UP000703269"/>
    </source>
</evidence>
<evidence type="ECO:0000256" key="5">
    <source>
        <dbReference type="ARBA" id="ARBA00023254"/>
    </source>
</evidence>
<dbReference type="InterPro" id="IPR003511">
    <property type="entry name" value="HORMA_dom"/>
</dbReference>
<proteinExistence type="predicted"/>
<feature type="region of interest" description="Disordered" evidence="6">
    <location>
        <begin position="438"/>
        <end position="496"/>
    </location>
</feature>
<protein>
    <submittedName>
        <fullName evidence="8">HORMA and PHD zinc finger domain-containing protein</fullName>
    </submittedName>
</protein>
<feature type="compositionally biased region" description="Low complexity" evidence="6">
    <location>
        <begin position="447"/>
        <end position="465"/>
    </location>
</feature>
<dbReference type="Proteomes" id="UP000703269">
    <property type="component" value="Unassembled WGS sequence"/>
</dbReference>
<evidence type="ECO:0000259" key="7">
    <source>
        <dbReference type="PROSITE" id="PS50815"/>
    </source>
</evidence>
<gene>
    <name evidence="8" type="ORF">PsYK624_084530</name>
</gene>
<accession>A0A9P3GEK1</accession>
<dbReference type="InterPro" id="IPR036570">
    <property type="entry name" value="HORMA_dom_sf"/>
</dbReference>
<feature type="region of interest" description="Disordered" evidence="6">
    <location>
        <begin position="758"/>
        <end position="865"/>
    </location>
</feature>
<dbReference type="GO" id="GO:0007130">
    <property type="term" value="P:synaptonemal complex assembly"/>
    <property type="evidence" value="ECO:0007669"/>
    <property type="project" value="TreeGrafter"/>
</dbReference>
<keyword evidence="4" id="KW-0539">Nucleus</keyword>
<dbReference type="EMBL" id="BPQB01000025">
    <property type="protein sequence ID" value="GJE92299.1"/>
    <property type="molecule type" value="Genomic_DNA"/>
</dbReference>
<keyword evidence="3" id="KW-0158">Chromosome</keyword>
<feature type="domain" description="HORMA" evidence="7">
    <location>
        <begin position="18"/>
        <end position="277"/>
    </location>
</feature>
<evidence type="ECO:0000256" key="4">
    <source>
        <dbReference type="ARBA" id="ARBA00023242"/>
    </source>
</evidence>
<evidence type="ECO:0000256" key="1">
    <source>
        <dbReference type="ARBA" id="ARBA00004123"/>
    </source>
</evidence>
<dbReference type="InterPro" id="IPR011011">
    <property type="entry name" value="Znf_FYVE_PHD"/>
</dbReference>
<feature type="region of interest" description="Disordered" evidence="6">
    <location>
        <begin position="294"/>
        <end position="326"/>
    </location>
</feature>
<dbReference type="PROSITE" id="PS50815">
    <property type="entry name" value="HORMA"/>
    <property type="match status" value="1"/>
</dbReference>
<sequence>MQAQAIRQEQTQDVLTAAQSVQSIQTLLRAGLGCITYLRNLLPADNFSESYLTSAALEPQPSTPSIEGSFSSDSSRRNVSGFKIMTVTRGFTEEADKLLDYLENGIFDALQKQYLRSFIFAIYLDSQDPNNIVEAYTFNFHYYTVPGSGVTIPVMSLGDDLMKLSISGKKKGVDAVADATKKGKPPTLGEVKRSLKALIKNLIQATTQMDALPRRRFATFKLFYHDHTPDDYEPPHFRSGDIKNDKWFFSTHDKHEVPEKCSIGQVQTGWHGVDLRVASVSGYLPSAEDNNAPFAGTTATGGNGLAPPPLTPAAEADLRKQQAEAQKQDALERRVVWDAEEGLGEVDAEGEVDDGDDSQVMGVWRMDSSGLEFVTPMGIRDDDGNIVPIHENDTEPNEPTPPNAALFKGMEEKIPRHVGQLDLPTTHSGELTQTQLVSETQHEDLPSRLPSQSSSPLSSPEPSTPRARRQSLRSRSQVYTAESLPPSDPLGFSIPSNASFHEDATVDTQLLEKRIMAQKRMDEDTEMLNTDTQVEAQDLSQDDTIESFTTTRSMTIVPDSQPDAQMDDTEDKVACECGVGVEDCDCIRCAGCDRWFHTWCMGFHNGHNKNVPNVFTCFDCRVHADQNWELIMLHGLHPRMMAKFSDLALFRRAIKICETVKPESLSSFTKAIACEPLVSGQLFKLLENEGFIALQGAEAPAEEPAKSTKTAKGKAVKKGPPRRRTMQKQRYVFVRKIMKERKYKDYFDPDPEVEKRLLGLEDLKPEKGSRKPVSRDEDYDMEDAPPGPSPSQEVPPPSSVEIPIATEESQTQAESELILDTQTQPEDILKRHATHSSEEDLDKNEDGRVKKKVKISIGPAVDLGD</sequence>
<feature type="compositionally biased region" description="Basic residues" evidence="6">
    <location>
        <begin position="709"/>
        <end position="725"/>
    </location>
</feature>
<keyword evidence="5" id="KW-0469">Meiosis</keyword>
<dbReference type="Pfam" id="PF02301">
    <property type="entry name" value="HORMA"/>
    <property type="match status" value="1"/>
</dbReference>
<comment type="caution">
    <text evidence="8">The sequence shown here is derived from an EMBL/GenBank/DDBJ whole genome shotgun (WGS) entry which is preliminary data.</text>
</comment>